<name>A0ABS0R5R5_9ACTN</name>
<accession>A0ABS0R5R5</accession>
<organism evidence="1 2">
    <name type="scientific">Streptomyces javensis</name>
    <dbReference type="NCBI Taxonomy" id="114698"/>
    <lineage>
        <taxon>Bacteria</taxon>
        <taxon>Bacillati</taxon>
        <taxon>Actinomycetota</taxon>
        <taxon>Actinomycetes</taxon>
        <taxon>Kitasatosporales</taxon>
        <taxon>Streptomycetaceae</taxon>
        <taxon>Streptomyces</taxon>
        <taxon>Streptomyces violaceusniger group</taxon>
    </lineage>
</organism>
<evidence type="ECO:0000313" key="1">
    <source>
        <dbReference type="EMBL" id="MBI0312717.1"/>
    </source>
</evidence>
<dbReference type="Proteomes" id="UP000638849">
    <property type="component" value="Unassembled WGS sequence"/>
</dbReference>
<protein>
    <submittedName>
        <fullName evidence="1">Uncharacterized protein</fullName>
    </submittedName>
</protein>
<gene>
    <name evidence="1" type="ORF">JBF12_06850</name>
</gene>
<comment type="caution">
    <text evidence="1">The sequence shown here is derived from an EMBL/GenBank/DDBJ whole genome shotgun (WGS) entry which is preliminary data.</text>
</comment>
<dbReference type="EMBL" id="JAEEAQ010000040">
    <property type="protein sequence ID" value="MBI0312717.1"/>
    <property type="molecule type" value="Genomic_DNA"/>
</dbReference>
<reference evidence="1 2" key="1">
    <citation type="submission" date="2020-12" db="EMBL/GenBank/DDBJ databases">
        <authorList>
            <person name="Kusuma A.B."/>
            <person name="Nouioui I."/>
            <person name="Goodfellow M."/>
        </authorList>
    </citation>
    <scope>NUCLEOTIDE SEQUENCE [LARGE SCALE GENOMIC DNA]</scope>
    <source>
        <strain evidence="1 2">DSM 41764</strain>
    </source>
</reference>
<keyword evidence="2" id="KW-1185">Reference proteome</keyword>
<evidence type="ECO:0000313" key="2">
    <source>
        <dbReference type="Proteomes" id="UP000638849"/>
    </source>
</evidence>
<proteinExistence type="predicted"/>
<dbReference type="Pfam" id="PF19698">
    <property type="entry name" value="DUF6197"/>
    <property type="match status" value="1"/>
</dbReference>
<dbReference type="RefSeq" id="WP_198275940.1">
    <property type="nucleotide sequence ID" value="NZ_BAAAIF010000018.1"/>
</dbReference>
<dbReference type="InterPro" id="IPR045677">
    <property type="entry name" value="DUF6197"/>
</dbReference>
<sequence length="215" mass="23126">MTSTSVGGLTIKAAPAPLFPDHPDACFVLHTPSNRRMPATWATPQAAQKFVEAVQDMADWPNANATLTQTIVQAIDDHDGSWDDFGTPRLPTPPYVPSPAEIANLLDKALAVLTTNGWCQGDASTFHDIDQEHDEDLDPSQCRVCARGAINIAAEGDPRPPTAYELSVLADAATATLAETLSVDDVTVWNDAEGRTSDQLHTAITRTIARLRDAR</sequence>